<feature type="domain" description="Type II methyltransferase M.TaqI-like" evidence="6">
    <location>
        <begin position="125"/>
        <end position="220"/>
    </location>
</feature>
<name>A0A1T1D785_9SYNE</name>
<feature type="non-terminal residue" evidence="7">
    <location>
        <position position="344"/>
    </location>
</feature>
<dbReference type="Gene3D" id="3.40.50.150">
    <property type="entry name" value="Vaccinia Virus protein VP39"/>
    <property type="match status" value="1"/>
</dbReference>
<dbReference type="EMBL" id="MWLE01000015">
    <property type="protein sequence ID" value="OOV36423.1"/>
    <property type="molecule type" value="Genomic_DNA"/>
</dbReference>
<dbReference type="InterPro" id="IPR011639">
    <property type="entry name" value="MethylTrfase_TaqI-like_dom"/>
</dbReference>
<proteinExistence type="predicted"/>
<dbReference type="GO" id="GO:0009007">
    <property type="term" value="F:site-specific DNA-methyltransferase (adenine-specific) activity"/>
    <property type="evidence" value="ECO:0007669"/>
    <property type="project" value="UniProtKB-EC"/>
</dbReference>
<keyword evidence="3 7" id="KW-0808">Transferase</keyword>
<dbReference type="GO" id="GO:0006304">
    <property type="term" value="P:DNA modification"/>
    <property type="evidence" value="ECO:0007669"/>
    <property type="project" value="InterPro"/>
</dbReference>
<dbReference type="PANTHER" id="PTHR33841:SF1">
    <property type="entry name" value="DNA METHYLTRANSFERASE A"/>
    <property type="match status" value="1"/>
</dbReference>
<sequence>MLQLDIAGILHQEKAPTITGRTDKARLGQFMTPATVARFMASLFPPRPLQTCRLLDAGAGMGALSCAFLNRWMTGGLGFASVEVTAYEVDDHLRDHLARRLARYSRATSHIVAGDYIQLATAHGLRNQGYTHVILNPPYKKISGQSAHRLALRCVGIETVNLYSAFVALAVAEAAPGGQIVAITPRSFCNGPYYRPFRDFILARAAIRHMHLFASRNQPFKGDQVLQETIIIRLERGGQQGPVTVSTSTDDSFADFTTHEHPFERIVPPNTPERLIHVPTTTAPSTIERLSAVGYSLADLGIRVSTGPVVDFRMKAHLRPMPEAGAVPLVYPSHLRMAGTVWPV</sequence>
<dbReference type="AlphaFoldDB" id="A0A1T1D785"/>
<protein>
    <recommendedName>
        <fullName evidence="1">site-specific DNA-methyltransferase (adenine-specific)</fullName>
        <ecNumber evidence="1">2.1.1.72</ecNumber>
    </recommendedName>
</protein>
<keyword evidence="2 7" id="KW-0489">Methyltransferase</keyword>
<comment type="caution">
    <text evidence="7">The sequence shown here is derived from an EMBL/GenBank/DDBJ whole genome shotgun (WGS) entry which is preliminary data.</text>
</comment>
<evidence type="ECO:0000256" key="1">
    <source>
        <dbReference type="ARBA" id="ARBA00011900"/>
    </source>
</evidence>
<evidence type="ECO:0000256" key="2">
    <source>
        <dbReference type="ARBA" id="ARBA00022603"/>
    </source>
</evidence>
<dbReference type="GO" id="GO:0032259">
    <property type="term" value="P:methylation"/>
    <property type="evidence" value="ECO:0007669"/>
    <property type="project" value="UniProtKB-KW"/>
</dbReference>
<evidence type="ECO:0000313" key="7">
    <source>
        <dbReference type="EMBL" id="OOV36423.1"/>
    </source>
</evidence>
<evidence type="ECO:0000313" key="8">
    <source>
        <dbReference type="Proteomes" id="UP000242590"/>
    </source>
</evidence>
<gene>
    <name evidence="7" type="ORF">BV53_00705</name>
</gene>
<reference evidence="7 8" key="1">
    <citation type="submission" date="2017-02" db="EMBL/GenBank/DDBJ databases">
        <title>Draft Genome Sequences of 'Candidatus Synechococcus spongiarum', Cyanobacterial Symbionts of the Mediterranean Sponge Aplysina aerophoba from two locations.</title>
        <authorList>
            <person name="Slaby B.M."/>
            <person name="Hentschel U."/>
        </authorList>
    </citation>
    <scope>NUCLEOTIDE SEQUENCE [LARGE SCALE GENOMIC DNA]</scope>
    <source>
        <strain evidence="7">LMB bulk15N</strain>
    </source>
</reference>
<dbReference type="Pfam" id="PF07669">
    <property type="entry name" value="Eco57I"/>
    <property type="match status" value="1"/>
</dbReference>
<accession>A0A1T1D785</accession>
<evidence type="ECO:0000259" key="6">
    <source>
        <dbReference type="Pfam" id="PF07669"/>
    </source>
</evidence>
<dbReference type="EC" id="2.1.1.72" evidence="1"/>
<dbReference type="PRINTS" id="PR00507">
    <property type="entry name" value="N12N6MTFRASE"/>
</dbReference>
<dbReference type="SUPFAM" id="SSF53335">
    <property type="entry name" value="S-adenosyl-L-methionine-dependent methyltransferases"/>
    <property type="match status" value="1"/>
</dbReference>
<dbReference type="CDD" id="cd02440">
    <property type="entry name" value="AdoMet_MTases"/>
    <property type="match status" value="1"/>
</dbReference>
<keyword evidence="4" id="KW-0949">S-adenosyl-L-methionine</keyword>
<dbReference type="Proteomes" id="UP000242590">
    <property type="component" value="Unassembled WGS sequence"/>
</dbReference>
<evidence type="ECO:0000256" key="4">
    <source>
        <dbReference type="ARBA" id="ARBA00022691"/>
    </source>
</evidence>
<organism evidence="7 8">
    <name type="scientific">Candidatus Synechococcus spongiarum LMB bulk15N</name>
    <dbReference type="NCBI Taxonomy" id="1943583"/>
    <lineage>
        <taxon>Bacteria</taxon>
        <taxon>Bacillati</taxon>
        <taxon>Cyanobacteriota</taxon>
        <taxon>Cyanophyceae</taxon>
        <taxon>Synechococcales</taxon>
        <taxon>Synechococcaceae</taxon>
        <taxon>Synechococcus</taxon>
    </lineage>
</organism>
<dbReference type="PANTHER" id="PTHR33841">
    <property type="entry name" value="DNA METHYLTRANSFERASE YEEA-RELATED"/>
    <property type="match status" value="1"/>
</dbReference>
<dbReference type="OrthoDB" id="9798907at2"/>
<evidence type="ECO:0000256" key="3">
    <source>
        <dbReference type="ARBA" id="ARBA00022679"/>
    </source>
</evidence>
<evidence type="ECO:0000256" key="5">
    <source>
        <dbReference type="ARBA" id="ARBA00047942"/>
    </source>
</evidence>
<comment type="catalytic activity">
    <reaction evidence="5">
        <text>a 2'-deoxyadenosine in DNA + S-adenosyl-L-methionine = an N(6)-methyl-2'-deoxyadenosine in DNA + S-adenosyl-L-homocysteine + H(+)</text>
        <dbReference type="Rhea" id="RHEA:15197"/>
        <dbReference type="Rhea" id="RHEA-COMP:12418"/>
        <dbReference type="Rhea" id="RHEA-COMP:12419"/>
        <dbReference type="ChEBI" id="CHEBI:15378"/>
        <dbReference type="ChEBI" id="CHEBI:57856"/>
        <dbReference type="ChEBI" id="CHEBI:59789"/>
        <dbReference type="ChEBI" id="CHEBI:90615"/>
        <dbReference type="ChEBI" id="CHEBI:90616"/>
        <dbReference type="EC" id="2.1.1.72"/>
    </reaction>
</comment>
<dbReference type="REBASE" id="200626">
    <property type="entry name" value="M.SspLMB152ORF705P"/>
</dbReference>
<dbReference type="InterPro" id="IPR050953">
    <property type="entry name" value="N4_N6_ade-DNA_methylase"/>
</dbReference>
<dbReference type="InterPro" id="IPR029063">
    <property type="entry name" value="SAM-dependent_MTases_sf"/>
</dbReference>